<feature type="compositionally biased region" description="Basic residues" evidence="1">
    <location>
        <begin position="1"/>
        <end position="11"/>
    </location>
</feature>
<evidence type="ECO:0000313" key="2">
    <source>
        <dbReference type="EMBL" id="KAK0749512.1"/>
    </source>
</evidence>
<proteinExistence type="predicted"/>
<sequence>MPGCPKTRRCTRRWESRKSRNRGSLTGFSFDRSQFAFTLVKPRRIAARQRSSLRWHSLKWAVLSLL</sequence>
<reference evidence="2" key="1">
    <citation type="submission" date="2023-06" db="EMBL/GenBank/DDBJ databases">
        <title>Genome-scale phylogeny and comparative genomics of the fungal order Sordariales.</title>
        <authorList>
            <consortium name="Lawrence Berkeley National Laboratory"/>
            <person name="Hensen N."/>
            <person name="Bonometti L."/>
            <person name="Westerberg I."/>
            <person name="Brannstrom I.O."/>
            <person name="Guillou S."/>
            <person name="Cros-Aarteil S."/>
            <person name="Calhoun S."/>
            <person name="Haridas S."/>
            <person name="Kuo A."/>
            <person name="Mondo S."/>
            <person name="Pangilinan J."/>
            <person name="Riley R."/>
            <person name="LaButti K."/>
            <person name="Andreopoulos B."/>
            <person name="Lipzen A."/>
            <person name="Chen C."/>
            <person name="Yanf M."/>
            <person name="Daum C."/>
            <person name="Ng V."/>
            <person name="Clum A."/>
            <person name="Steindorff A."/>
            <person name="Ohm R."/>
            <person name="Martin F."/>
            <person name="Silar P."/>
            <person name="Natvig D."/>
            <person name="Lalanne C."/>
            <person name="Gautier V."/>
            <person name="Ament-velasquez S.L."/>
            <person name="Kruys A."/>
            <person name="Hutchinson M.I."/>
            <person name="Powell A.J."/>
            <person name="Barry K."/>
            <person name="Miller A.N."/>
            <person name="Grigoriev I.V."/>
            <person name="Debuchy R."/>
            <person name="Gladieux P."/>
            <person name="Thoren M.H."/>
            <person name="Johannesson H."/>
        </authorList>
    </citation>
    <scope>NUCLEOTIDE SEQUENCE</scope>
    <source>
        <strain evidence="2">SMH3187-1</strain>
    </source>
</reference>
<accession>A0AA40F269</accession>
<gene>
    <name evidence="2" type="ORF">B0T18DRAFT_487405</name>
</gene>
<evidence type="ECO:0000256" key="1">
    <source>
        <dbReference type="SAM" id="MobiDB-lite"/>
    </source>
</evidence>
<dbReference type="Proteomes" id="UP001172155">
    <property type="component" value="Unassembled WGS sequence"/>
</dbReference>
<evidence type="ECO:0000313" key="3">
    <source>
        <dbReference type="Proteomes" id="UP001172155"/>
    </source>
</evidence>
<dbReference type="AlphaFoldDB" id="A0AA40F269"/>
<organism evidence="2 3">
    <name type="scientific">Schizothecium vesticola</name>
    <dbReference type="NCBI Taxonomy" id="314040"/>
    <lineage>
        <taxon>Eukaryota</taxon>
        <taxon>Fungi</taxon>
        <taxon>Dikarya</taxon>
        <taxon>Ascomycota</taxon>
        <taxon>Pezizomycotina</taxon>
        <taxon>Sordariomycetes</taxon>
        <taxon>Sordariomycetidae</taxon>
        <taxon>Sordariales</taxon>
        <taxon>Schizotheciaceae</taxon>
        <taxon>Schizothecium</taxon>
    </lineage>
</organism>
<keyword evidence="3" id="KW-1185">Reference proteome</keyword>
<feature type="region of interest" description="Disordered" evidence="1">
    <location>
        <begin position="1"/>
        <end position="27"/>
    </location>
</feature>
<comment type="caution">
    <text evidence="2">The sequence shown here is derived from an EMBL/GenBank/DDBJ whole genome shotgun (WGS) entry which is preliminary data.</text>
</comment>
<name>A0AA40F269_9PEZI</name>
<protein>
    <submittedName>
        <fullName evidence="2">Uncharacterized protein</fullName>
    </submittedName>
</protein>
<dbReference type="EMBL" id="JAUKUD010000003">
    <property type="protein sequence ID" value="KAK0749512.1"/>
    <property type="molecule type" value="Genomic_DNA"/>
</dbReference>